<organism evidence="1 2">
    <name type="scientific">Candidatus Desulfobia pelagia</name>
    <dbReference type="NCBI Taxonomy" id="2841692"/>
    <lineage>
        <taxon>Bacteria</taxon>
        <taxon>Pseudomonadati</taxon>
        <taxon>Thermodesulfobacteriota</taxon>
        <taxon>Desulfobulbia</taxon>
        <taxon>Desulfobulbales</taxon>
        <taxon>Desulfobulbaceae</taxon>
        <taxon>Candidatus Desulfobia</taxon>
    </lineage>
</organism>
<dbReference type="GO" id="GO:0051082">
    <property type="term" value="F:unfolded protein binding"/>
    <property type="evidence" value="ECO:0007669"/>
    <property type="project" value="InterPro"/>
</dbReference>
<gene>
    <name evidence="1" type="ORF">H8E41_05840</name>
</gene>
<accession>A0A8J6TFH0</accession>
<dbReference type="InterPro" id="IPR024930">
    <property type="entry name" value="Skp_dom_sf"/>
</dbReference>
<dbReference type="EMBL" id="JACNJZ010000086">
    <property type="protein sequence ID" value="MBC8317407.1"/>
    <property type="molecule type" value="Genomic_DNA"/>
</dbReference>
<dbReference type="AlphaFoldDB" id="A0A8J6TFH0"/>
<dbReference type="InterPro" id="IPR005632">
    <property type="entry name" value="Chaperone_Skp"/>
</dbReference>
<feature type="non-terminal residue" evidence="1">
    <location>
        <position position="1"/>
    </location>
</feature>
<proteinExistence type="predicted"/>
<protein>
    <submittedName>
        <fullName evidence="1">OmpH family outer membrane protein</fullName>
    </submittedName>
</protein>
<dbReference type="Gene3D" id="3.30.910.20">
    <property type="entry name" value="Skp domain"/>
    <property type="match status" value="1"/>
</dbReference>
<reference evidence="1 2" key="1">
    <citation type="submission" date="2020-08" db="EMBL/GenBank/DDBJ databases">
        <title>Bridging the membrane lipid divide: bacteria of the FCB group superphylum have the potential to synthesize archaeal ether lipids.</title>
        <authorList>
            <person name="Villanueva L."/>
            <person name="Von Meijenfeldt F.A.B."/>
            <person name="Westbye A.B."/>
            <person name="Yadav S."/>
            <person name="Hopmans E.C."/>
            <person name="Dutilh B.E."/>
            <person name="Sinninghe Damste J.S."/>
        </authorList>
    </citation>
    <scope>NUCLEOTIDE SEQUENCE [LARGE SCALE GENOMIC DNA]</scope>
    <source>
        <strain evidence="1">NIOZ-UU47</strain>
    </source>
</reference>
<sequence>KQMEKKVMEPILKDLHEIIADYGKQQNFTLIFENTRKGLSSPTGLLYAAEEIDISDAVLKLLDERNAK</sequence>
<name>A0A8J6TFH0_9BACT</name>
<comment type="caution">
    <text evidence="1">The sequence shown here is derived from an EMBL/GenBank/DDBJ whole genome shotgun (WGS) entry which is preliminary data.</text>
</comment>
<dbReference type="Pfam" id="PF03938">
    <property type="entry name" value="OmpH"/>
    <property type="match status" value="1"/>
</dbReference>
<dbReference type="SUPFAM" id="SSF111384">
    <property type="entry name" value="OmpH-like"/>
    <property type="match status" value="1"/>
</dbReference>
<dbReference type="Proteomes" id="UP000614424">
    <property type="component" value="Unassembled WGS sequence"/>
</dbReference>
<evidence type="ECO:0000313" key="2">
    <source>
        <dbReference type="Proteomes" id="UP000614424"/>
    </source>
</evidence>
<evidence type="ECO:0000313" key="1">
    <source>
        <dbReference type="EMBL" id="MBC8317407.1"/>
    </source>
</evidence>